<keyword evidence="8" id="KW-1185">Reference proteome</keyword>
<dbReference type="PANTHER" id="PTHR30290:SF10">
    <property type="entry name" value="PERIPLASMIC OLIGOPEPTIDE-BINDING PROTEIN-RELATED"/>
    <property type="match status" value="1"/>
</dbReference>
<evidence type="ECO:0000313" key="8">
    <source>
        <dbReference type="Proteomes" id="UP001197247"/>
    </source>
</evidence>
<feature type="chain" id="PRO_5046151920" evidence="5">
    <location>
        <begin position="24"/>
        <end position="547"/>
    </location>
</feature>
<evidence type="ECO:0000259" key="6">
    <source>
        <dbReference type="Pfam" id="PF00496"/>
    </source>
</evidence>
<evidence type="ECO:0000256" key="4">
    <source>
        <dbReference type="ARBA" id="ARBA00022729"/>
    </source>
</evidence>
<dbReference type="PANTHER" id="PTHR30290">
    <property type="entry name" value="PERIPLASMIC BINDING COMPONENT OF ABC TRANSPORTER"/>
    <property type="match status" value="1"/>
</dbReference>
<dbReference type="Gene3D" id="3.40.190.10">
    <property type="entry name" value="Periplasmic binding protein-like II"/>
    <property type="match status" value="1"/>
</dbReference>
<evidence type="ECO:0000256" key="2">
    <source>
        <dbReference type="ARBA" id="ARBA00005695"/>
    </source>
</evidence>
<dbReference type="InterPro" id="IPR030678">
    <property type="entry name" value="Peptide/Ni-bd"/>
</dbReference>
<dbReference type="RefSeq" id="WP_214160048.1">
    <property type="nucleotide sequence ID" value="NZ_JAHBAY010000017.1"/>
</dbReference>
<protein>
    <submittedName>
        <fullName evidence="7">Peptide ABC transporter substrate-binding protein</fullName>
    </submittedName>
</protein>
<dbReference type="PROSITE" id="PS51257">
    <property type="entry name" value="PROKAR_LIPOPROTEIN"/>
    <property type="match status" value="1"/>
</dbReference>
<dbReference type="SUPFAM" id="SSF53850">
    <property type="entry name" value="Periplasmic binding protein-like II"/>
    <property type="match status" value="1"/>
</dbReference>
<sequence length="547" mass="59764">MYEVRRRTFGALLVGGVTAAVLAACSNSDDSGDGSSGSKSGTLLLGKLIPLQSVDPHKVNDGTSNEVLTAVYDGLYTLDADHALVPLMAESFEKSKDGKTYTFTIRDAKWSNGTAVTAHDFEYSWKRLVNPDTAAPNSNEAVAAGIKNANEIVNSGADHTTLGVTAVDDKTLKVELVADVPYFQALLVRPAFLPLNQEYVESAGKDFGSKPESTIYNGPFAWSSWDFSENFAAVRNDTYWNAAEETLDGLTWRVVTDSQTGALLQESGELDWVEISGSLIDRYSSSDSMVTALEVHMWYFYPNFKTAALANQDIRTALATSFDKNAVANDVLRNGSEAANYFVGKNLAEGPDGKQFRDTGGTFLEYDLTAAKAAWTKGLAALGETSLSLRLLYWDDDASVGQAEYIAAEWQKQLPGLTIELTKAVKESANETAANGDFDLYLFRWGPDYKDPMAFLELLGSDSERDFGSYQNTDYDKIIQAARTAEVLADQQSRWDSLHEAEEILLGDVGVIPTVQNGIAMLVNPEVKGMEIRNVSLTWNYRLVTKG</sequence>
<proteinExistence type="inferred from homology"/>
<dbReference type="Gene3D" id="3.10.105.10">
    <property type="entry name" value="Dipeptide-binding Protein, Domain 3"/>
    <property type="match status" value="1"/>
</dbReference>
<dbReference type="Gene3D" id="3.90.76.10">
    <property type="entry name" value="Dipeptide-binding Protein, Domain 1"/>
    <property type="match status" value="1"/>
</dbReference>
<feature type="domain" description="Solute-binding protein family 5" evidence="6">
    <location>
        <begin position="84"/>
        <end position="464"/>
    </location>
</feature>
<keyword evidence="3" id="KW-0813">Transport</keyword>
<dbReference type="PIRSF" id="PIRSF002741">
    <property type="entry name" value="MppA"/>
    <property type="match status" value="1"/>
</dbReference>
<accession>A0ABS5TRT3</accession>
<evidence type="ECO:0000256" key="5">
    <source>
        <dbReference type="SAM" id="SignalP"/>
    </source>
</evidence>
<feature type="signal peptide" evidence="5">
    <location>
        <begin position="1"/>
        <end position="23"/>
    </location>
</feature>
<evidence type="ECO:0000256" key="1">
    <source>
        <dbReference type="ARBA" id="ARBA00004196"/>
    </source>
</evidence>
<reference evidence="7 8" key="1">
    <citation type="submission" date="2021-05" db="EMBL/GenBank/DDBJ databases">
        <title>Kineosporia and Streptomyces sp. nov. two new marine actinobacteria isolated from Coral.</title>
        <authorList>
            <person name="Buangrab K."/>
            <person name="Sutthacheep M."/>
            <person name="Yeemin T."/>
            <person name="Harunari E."/>
            <person name="Igarashi Y."/>
            <person name="Kanchanasin P."/>
            <person name="Tanasupawat S."/>
            <person name="Phongsopitanun W."/>
        </authorList>
    </citation>
    <scope>NUCLEOTIDE SEQUENCE [LARGE SCALE GENOMIC DNA]</scope>
    <source>
        <strain evidence="7 8">J2-2</strain>
    </source>
</reference>
<dbReference type="Pfam" id="PF00496">
    <property type="entry name" value="SBP_bac_5"/>
    <property type="match status" value="1"/>
</dbReference>
<evidence type="ECO:0000256" key="3">
    <source>
        <dbReference type="ARBA" id="ARBA00022448"/>
    </source>
</evidence>
<keyword evidence="4 5" id="KW-0732">Signal</keyword>
<comment type="similarity">
    <text evidence="2">Belongs to the bacterial solute-binding protein 5 family.</text>
</comment>
<dbReference type="CDD" id="cd08504">
    <property type="entry name" value="PBP2_OppA"/>
    <property type="match status" value="1"/>
</dbReference>
<dbReference type="InterPro" id="IPR039424">
    <property type="entry name" value="SBP_5"/>
</dbReference>
<comment type="subcellular location">
    <subcellularLocation>
        <location evidence="1">Cell envelope</location>
    </subcellularLocation>
</comment>
<evidence type="ECO:0000313" key="7">
    <source>
        <dbReference type="EMBL" id="MBT0773507.1"/>
    </source>
</evidence>
<gene>
    <name evidence="7" type="ORF">KIH74_31460</name>
</gene>
<dbReference type="EMBL" id="JAHBAY010000017">
    <property type="protein sequence ID" value="MBT0773507.1"/>
    <property type="molecule type" value="Genomic_DNA"/>
</dbReference>
<dbReference type="Proteomes" id="UP001197247">
    <property type="component" value="Unassembled WGS sequence"/>
</dbReference>
<organism evidence="7 8">
    <name type="scientific">Kineosporia corallincola</name>
    <dbReference type="NCBI Taxonomy" id="2835133"/>
    <lineage>
        <taxon>Bacteria</taxon>
        <taxon>Bacillati</taxon>
        <taxon>Actinomycetota</taxon>
        <taxon>Actinomycetes</taxon>
        <taxon>Kineosporiales</taxon>
        <taxon>Kineosporiaceae</taxon>
        <taxon>Kineosporia</taxon>
    </lineage>
</organism>
<name>A0ABS5TRT3_9ACTN</name>
<dbReference type="InterPro" id="IPR000914">
    <property type="entry name" value="SBP_5_dom"/>
</dbReference>
<comment type="caution">
    <text evidence="7">The sequence shown here is derived from an EMBL/GenBank/DDBJ whole genome shotgun (WGS) entry which is preliminary data.</text>
</comment>